<keyword evidence="4" id="KW-1185">Reference proteome</keyword>
<dbReference type="PANTHER" id="PTHR24413">
    <property type="entry name" value="SPECKLE-TYPE POZ PROTEIN"/>
    <property type="match status" value="1"/>
</dbReference>
<sequence length="603" mass="65480">MSVLEKSITFKTEWHVTNINSKSHEIELEDGFKVCFGVKTVAFQHVIYLVSKSNQPSIFDIGEVLFTTCALPDQRKRMFRVSSEGPNSVYSAELLELKTPLTFTCWISLKIMETVTDYSYQLGDSLLADQLWNSAKNGSLTDINFLVGPTSKIKTFNAHRSILATRSPVLATLFEKKEESASSPIVIEDVQPVIFKHFLRFVYTGQLRASAMANLGELQALADRYQIGTLQKLCRHPLQEMNASELTSLIMSINYTPVSSLKMETTTLFGKPLNNRLAHMSPLLVESNNNNQTGILSSLDRANYFFSGNPLTPAASTNTSEFTFPNKLNQPSGPITFNFNANRTSTGSNGASPVIALQAPGKFSNNGSTPASACSITKGKFPAISSTPSTSGTTGVPSGCQFSTSSGDASTCKTQSAQNASSFSFKQPVDVDSVTLKAAVVAAAVSRIRMVFDEILGTDEASHINNSPSREHMTAPPPSPESNYSMFRMSPPKLVVPNSSSSTSASTGVCFTFPSATQEGRFGKIPMRSPPSPLPWQSNTSLGDGYVKIEIPSLDSSSHHFMKAGDNNRSDTRSPSSMNRMHLDFLFFTCPALSVLKTGCVKL</sequence>
<dbReference type="InterPro" id="IPR011333">
    <property type="entry name" value="SKP1/BTB/POZ_sf"/>
</dbReference>
<dbReference type="EMBL" id="CAKKLH010000313">
    <property type="protein sequence ID" value="CAH0111298.1"/>
    <property type="molecule type" value="Genomic_DNA"/>
</dbReference>
<reference evidence="3" key="1">
    <citation type="submission" date="2021-11" db="EMBL/GenBank/DDBJ databases">
        <authorList>
            <person name="Schell T."/>
        </authorList>
    </citation>
    <scope>NUCLEOTIDE SEQUENCE</scope>
    <source>
        <strain evidence="3">M5</strain>
    </source>
</reference>
<dbReference type="Proteomes" id="UP000789390">
    <property type="component" value="Unassembled WGS sequence"/>
</dbReference>
<evidence type="ECO:0000256" key="1">
    <source>
        <dbReference type="SAM" id="MobiDB-lite"/>
    </source>
</evidence>
<proteinExistence type="predicted"/>
<evidence type="ECO:0000259" key="2">
    <source>
        <dbReference type="PROSITE" id="PS50097"/>
    </source>
</evidence>
<gene>
    <name evidence="3" type="ORF">DGAL_LOCUS14938</name>
</gene>
<evidence type="ECO:0000313" key="4">
    <source>
        <dbReference type="Proteomes" id="UP000789390"/>
    </source>
</evidence>
<accession>A0A8J2RZ60</accession>
<dbReference type="AlphaFoldDB" id="A0A8J2RZ60"/>
<feature type="domain" description="BTB" evidence="2">
    <location>
        <begin position="141"/>
        <end position="211"/>
    </location>
</feature>
<dbReference type="OrthoDB" id="6355712at2759"/>
<dbReference type="Pfam" id="PF00651">
    <property type="entry name" value="BTB"/>
    <property type="match status" value="1"/>
</dbReference>
<feature type="region of interest" description="Disordered" evidence="1">
    <location>
        <begin position="462"/>
        <end position="486"/>
    </location>
</feature>
<dbReference type="SUPFAM" id="SSF54695">
    <property type="entry name" value="POZ domain"/>
    <property type="match status" value="1"/>
</dbReference>
<dbReference type="InterPro" id="IPR000210">
    <property type="entry name" value="BTB/POZ_dom"/>
</dbReference>
<comment type="caution">
    <text evidence="3">The sequence shown here is derived from an EMBL/GenBank/DDBJ whole genome shotgun (WGS) entry which is preliminary data.</text>
</comment>
<name>A0A8J2RZ60_9CRUS</name>
<dbReference type="SMART" id="SM00225">
    <property type="entry name" value="BTB"/>
    <property type="match status" value="1"/>
</dbReference>
<protein>
    <recommendedName>
        <fullName evidence="2">BTB domain-containing protein</fullName>
    </recommendedName>
</protein>
<evidence type="ECO:0000313" key="3">
    <source>
        <dbReference type="EMBL" id="CAH0111298.1"/>
    </source>
</evidence>
<dbReference type="PROSITE" id="PS50097">
    <property type="entry name" value="BTB"/>
    <property type="match status" value="1"/>
</dbReference>
<dbReference type="Gene3D" id="3.30.710.10">
    <property type="entry name" value="Potassium Channel Kv1.1, Chain A"/>
    <property type="match status" value="1"/>
</dbReference>
<organism evidence="3 4">
    <name type="scientific">Daphnia galeata</name>
    <dbReference type="NCBI Taxonomy" id="27404"/>
    <lineage>
        <taxon>Eukaryota</taxon>
        <taxon>Metazoa</taxon>
        <taxon>Ecdysozoa</taxon>
        <taxon>Arthropoda</taxon>
        <taxon>Crustacea</taxon>
        <taxon>Branchiopoda</taxon>
        <taxon>Diplostraca</taxon>
        <taxon>Cladocera</taxon>
        <taxon>Anomopoda</taxon>
        <taxon>Daphniidae</taxon>
        <taxon>Daphnia</taxon>
    </lineage>
</organism>